<dbReference type="AlphaFoldDB" id="A0A2K2D673"/>
<keyword evidence="2" id="KW-0812">Transmembrane</keyword>
<dbReference type="InterPro" id="IPR004158">
    <property type="entry name" value="DUF247_pln"/>
</dbReference>
<dbReference type="GeneID" id="100839706"/>
<dbReference type="Pfam" id="PF03140">
    <property type="entry name" value="DUF247"/>
    <property type="match status" value="1"/>
</dbReference>
<name>A0A2K2D673_BRADI</name>
<keyword evidence="2" id="KW-1133">Transmembrane helix</keyword>
<feature type="compositionally biased region" description="Basic and acidic residues" evidence="1">
    <location>
        <begin position="32"/>
        <end position="48"/>
    </location>
</feature>
<evidence type="ECO:0000256" key="1">
    <source>
        <dbReference type="SAM" id="MobiDB-lite"/>
    </source>
</evidence>
<accession>A0A2K2D673</accession>
<feature type="region of interest" description="Disordered" evidence="1">
    <location>
        <begin position="1"/>
        <end position="48"/>
    </location>
</feature>
<dbReference type="Proteomes" id="UP000008810">
    <property type="component" value="Chromosome 3"/>
</dbReference>
<dbReference type="EnsemblPlants" id="PNT69779">
    <property type="protein sequence ID" value="PNT69779"/>
    <property type="gene ID" value="BRADI_3g61070v3"/>
</dbReference>
<evidence type="ECO:0000256" key="2">
    <source>
        <dbReference type="SAM" id="Phobius"/>
    </source>
</evidence>
<gene>
    <name evidence="4" type="primary">LOC100839706</name>
    <name evidence="3" type="ORF">BRADI_3g61070v3</name>
</gene>
<dbReference type="OrthoDB" id="1936937at2759"/>
<protein>
    <submittedName>
        <fullName evidence="3 4">Uncharacterized protein</fullName>
    </submittedName>
</protein>
<sequence length="542" mass="61320">MIFSCQVGQKLSSIDENPIPQPEDPVYSSEEEATRDTANEESKEEKIPQDFMAKMNTKVSKEEKIPQDFMEKVKTKVSKAITKRPPEPPTICEVPGDLTDGNKGAYTPKVVCIGPLFDSHRSTASMLRLEKYKWCCVRKLIVGRQRHVAATRWSPEVHEPLLLECFRKMMRLVPRVRAAYSTISSSSSSSNDDVLALGGTSDEQLAMKMLLDGCFVLRRLLKFDRVAKLGSSNNVVKDRRDEDELDEWSQMMGRCWVWGTVKRDLLLLSNQVPFFVLRKLSKHLSNTGNGGDLVNGGLQLLSSLYPRRLNSAPIACKGVHHLLHLYYLSIDFPRDLETPNRPNEPLLLEPEAELTWWLPCAKELEEAGVVFIPRTREQGATSFLDVRFQGGNLEIPPLQLYDYSEPLFRNLIAFEQTYPGTPGRITAYFIFMDCLLKTAKDVRLLHQSGVLVNHMNGDRADTAVEFFSRLCAEVHTSANRNYLAGVMEDVARFQRGSWPRWRVALVSGYLTNPWVITSVVAAAVVLALTVLQSYYSVASYYK</sequence>
<proteinExistence type="predicted"/>
<feature type="transmembrane region" description="Helical" evidence="2">
    <location>
        <begin position="514"/>
        <end position="537"/>
    </location>
</feature>
<feature type="compositionally biased region" description="Polar residues" evidence="1">
    <location>
        <begin position="1"/>
        <end position="15"/>
    </location>
</feature>
<dbReference type="ExpressionAtlas" id="A0A2K2D673">
    <property type="expression patterns" value="baseline"/>
</dbReference>
<evidence type="ECO:0000313" key="5">
    <source>
        <dbReference type="Proteomes" id="UP000008810"/>
    </source>
</evidence>
<keyword evidence="5" id="KW-1185">Reference proteome</keyword>
<reference evidence="3" key="2">
    <citation type="submission" date="2017-06" db="EMBL/GenBank/DDBJ databases">
        <title>WGS assembly of Brachypodium distachyon.</title>
        <authorList>
            <consortium name="The International Brachypodium Initiative"/>
            <person name="Lucas S."/>
            <person name="Harmon-Smith M."/>
            <person name="Lail K."/>
            <person name="Tice H."/>
            <person name="Grimwood J."/>
            <person name="Bruce D."/>
            <person name="Barry K."/>
            <person name="Shu S."/>
            <person name="Lindquist E."/>
            <person name="Wang M."/>
            <person name="Pitluck S."/>
            <person name="Vogel J.P."/>
            <person name="Garvin D.F."/>
            <person name="Mockler T.C."/>
            <person name="Schmutz J."/>
            <person name="Rokhsar D."/>
            <person name="Bevan M.W."/>
        </authorList>
    </citation>
    <scope>NUCLEOTIDE SEQUENCE</scope>
    <source>
        <strain evidence="3">Bd21</strain>
    </source>
</reference>
<evidence type="ECO:0000313" key="4">
    <source>
        <dbReference type="EnsemblPlants" id="PNT69779"/>
    </source>
</evidence>
<dbReference type="PANTHER" id="PTHR31170:SF25">
    <property type="entry name" value="BNAA09G04570D PROTEIN"/>
    <property type="match status" value="1"/>
</dbReference>
<evidence type="ECO:0000313" key="3">
    <source>
        <dbReference type="EMBL" id="PNT69779.1"/>
    </source>
</evidence>
<dbReference type="STRING" id="15368.A0A2K2D673"/>
<dbReference type="PANTHER" id="PTHR31170">
    <property type="entry name" value="BNAC04G53230D PROTEIN"/>
    <property type="match status" value="1"/>
</dbReference>
<dbReference type="RefSeq" id="XP_024316804.1">
    <property type="nucleotide sequence ID" value="XM_024461036.1"/>
</dbReference>
<reference evidence="4" key="3">
    <citation type="submission" date="2018-08" db="UniProtKB">
        <authorList>
            <consortium name="EnsemblPlants"/>
        </authorList>
    </citation>
    <scope>IDENTIFICATION</scope>
    <source>
        <strain evidence="4">cv. Bd21</strain>
    </source>
</reference>
<dbReference type="Gramene" id="PNT69779">
    <property type="protein sequence ID" value="PNT69779"/>
    <property type="gene ID" value="BRADI_3g61070v3"/>
</dbReference>
<dbReference type="EMBL" id="CM000882">
    <property type="protein sequence ID" value="PNT69779.1"/>
    <property type="molecule type" value="Genomic_DNA"/>
</dbReference>
<organism evidence="3">
    <name type="scientific">Brachypodium distachyon</name>
    <name type="common">Purple false brome</name>
    <name type="synonym">Trachynia distachya</name>
    <dbReference type="NCBI Taxonomy" id="15368"/>
    <lineage>
        <taxon>Eukaryota</taxon>
        <taxon>Viridiplantae</taxon>
        <taxon>Streptophyta</taxon>
        <taxon>Embryophyta</taxon>
        <taxon>Tracheophyta</taxon>
        <taxon>Spermatophyta</taxon>
        <taxon>Magnoliopsida</taxon>
        <taxon>Liliopsida</taxon>
        <taxon>Poales</taxon>
        <taxon>Poaceae</taxon>
        <taxon>BOP clade</taxon>
        <taxon>Pooideae</taxon>
        <taxon>Stipodae</taxon>
        <taxon>Brachypodieae</taxon>
        <taxon>Brachypodium</taxon>
    </lineage>
</organism>
<keyword evidence="2" id="KW-0472">Membrane</keyword>
<reference evidence="3 4" key="1">
    <citation type="journal article" date="2010" name="Nature">
        <title>Genome sequencing and analysis of the model grass Brachypodium distachyon.</title>
        <authorList>
            <consortium name="International Brachypodium Initiative"/>
        </authorList>
    </citation>
    <scope>NUCLEOTIDE SEQUENCE [LARGE SCALE GENOMIC DNA]</scope>
    <source>
        <strain evidence="3 4">Bd21</strain>
    </source>
</reference>